<evidence type="ECO:0000313" key="2">
    <source>
        <dbReference type="Proteomes" id="UP001457282"/>
    </source>
</evidence>
<dbReference type="Proteomes" id="UP001457282">
    <property type="component" value="Unassembled WGS sequence"/>
</dbReference>
<name>A0AAW1YIF1_RUBAR</name>
<dbReference type="InterPro" id="IPR036047">
    <property type="entry name" value="F-box-like_dom_sf"/>
</dbReference>
<keyword evidence="2" id="KW-1185">Reference proteome</keyword>
<protein>
    <recommendedName>
        <fullName evidence="3">F-box domain-containing protein</fullName>
    </recommendedName>
</protein>
<accession>A0AAW1YIF1</accession>
<evidence type="ECO:0000313" key="1">
    <source>
        <dbReference type="EMBL" id="KAK9948296.1"/>
    </source>
</evidence>
<proteinExistence type="predicted"/>
<dbReference type="PANTHER" id="PTHR47123:SF28">
    <property type="entry name" value="F-BOX DOMAIN-CONTAINING PROTEIN"/>
    <property type="match status" value="1"/>
</dbReference>
<dbReference type="AlphaFoldDB" id="A0AAW1YIF1"/>
<dbReference type="EMBL" id="JBEDUW010000001">
    <property type="protein sequence ID" value="KAK9948296.1"/>
    <property type="molecule type" value="Genomic_DNA"/>
</dbReference>
<gene>
    <name evidence="1" type="ORF">M0R45_003879</name>
</gene>
<reference evidence="1 2" key="1">
    <citation type="journal article" date="2023" name="G3 (Bethesda)">
        <title>A chromosome-length genome assembly and annotation of blackberry (Rubus argutus, cv. 'Hillquist').</title>
        <authorList>
            <person name="Bruna T."/>
            <person name="Aryal R."/>
            <person name="Dudchenko O."/>
            <person name="Sargent D.J."/>
            <person name="Mead D."/>
            <person name="Buti M."/>
            <person name="Cavallini A."/>
            <person name="Hytonen T."/>
            <person name="Andres J."/>
            <person name="Pham M."/>
            <person name="Weisz D."/>
            <person name="Mascagni F."/>
            <person name="Usai G."/>
            <person name="Natali L."/>
            <person name="Bassil N."/>
            <person name="Fernandez G.E."/>
            <person name="Lomsadze A."/>
            <person name="Armour M."/>
            <person name="Olukolu B."/>
            <person name="Poorten T."/>
            <person name="Britton C."/>
            <person name="Davik J."/>
            <person name="Ashrafi H."/>
            <person name="Aiden E.L."/>
            <person name="Borodovsky M."/>
            <person name="Worthington M."/>
        </authorList>
    </citation>
    <scope>NUCLEOTIDE SEQUENCE [LARGE SCALE GENOMIC DNA]</scope>
    <source>
        <strain evidence="1">PI 553951</strain>
    </source>
</reference>
<dbReference type="PANTHER" id="PTHR47123">
    <property type="entry name" value="F-BOX PROTEIN SKIP23"/>
    <property type="match status" value="1"/>
</dbReference>
<dbReference type="SUPFAM" id="SSF81383">
    <property type="entry name" value="F-box domain"/>
    <property type="match status" value="1"/>
</dbReference>
<evidence type="ECO:0008006" key="3">
    <source>
        <dbReference type="Google" id="ProtNLM"/>
    </source>
</evidence>
<sequence length="173" mass="20108">MQRPKVRWCDLPKELWQMIGKLLESRIDVLRFRSVCSLWRSAIPALEQTATPPLPLRFPHSGAEPPAVIFQNTVYRMQSLIDDDPNDSQPCLVKFEESNSGEMRLLHPITNWQVRYSITPSIKEFNLLDFRIVELAKLYTLKYAYTKIDVTYVNKVVVVPCNRVNLGEDFLIL</sequence>
<comment type="caution">
    <text evidence="1">The sequence shown here is derived from an EMBL/GenBank/DDBJ whole genome shotgun (WGS) entry which is preliminary data.</text>
</comment>
<dbReference type="InterPro" id="IPR051304">
    <property type="entry name" value="SCF_F-box_domain"/>
</dbReference>
<organism evidence="1 2">
    <name type="scientific">Rubus argutus</name>
    <name type="common">Southern blackberry</name>
    <dbReference type="NCBI Taxonomy" id="59490"/>
    <lineage>
        <taxon>Eukaryota</taxon>
        <taxon>Viridiplantae</taxon>
        <taxon>Streptophyta</taxon>
        <taxon>Embryophyta</taxon>
        <taxon>Tracheophyta</taxon>
        <taxon>Spermatophyta</taxon>
        <taxon>Magnoliopsida</taxon>
        <taxon>eudicotyledons</taxon>
        <taxon>Gunneridae</taxon>
        <taxon>Pentapetalae</taxon>
        <taxon>rosids</taxon>
        <taxon>fabids</taxon>
        <taxon>Rosales</taxon>
        <taxon>Rosaceae</taxon>
        <taxon>Rosoideae</taxon>
        <taxon>Rosoideae incertae sedis</taxon>
        <taxon>Rubus</taxon>
    </lineage>
</organism>